<accession>A0ABZ1RFB5</accession>
<dbReference type="GeneID" id="91413538"/>
<name>A0ABZ1RFB5_9ACTN</name>
<gene>
    <name evidence="1" type="ORF">OHU17_02235</name>
</gene>
<organism evidence="1 2">
    <name type="scientific">Streptomyces goshikiensis</name>
    <dbReference type="NCBI Taxonomy" id="1942"/>
    <lineage>
        <taxon>Bacteria</taxon>
        <taxon>Bacillati</taxon>
        <taxon>Actinomycetota</taxon>
        <taxon>Actinomycetes</taxon>
        <taxon>Kitasatosporales</taxon>
        <taxon>Streptomycetaceae</taxon>
        <taxon>Streptomyces</taxon>
    </lineage>
</organism>
<dbReference type="RefSeq" id="WP_124290683.1">
    <property type="nucleotide sequence ID" value="NZ_CP108057.1"/>
</dbReference>
<protein>
    <submittedName>
        <fullName evidence="1">Uncharacterized protein</fullName>
    </submittedName>
</protein>
<proteinExistence type="predicted"/>
<sequence length="116" mass="12910">MAHALSEAGSVSWTMTTANLDAILHRYTAGEVPSIGSEAPRMGKWAFMPASSDRAQSEHATLCHEGGEIELRYSSAVFEDFLKAMEVIHHDFDRRSQDLDASRMCADDQVRLRARV</sequence>
<dbReference type="EMBL" id="CP108057">
    <property type="protein sequence ID" value="WUO44714.1"/>
    <property type="molecule type" value="Genomic_DNA"/>
</dbReference>
<reference evidence="1" key="1">
    <citation type="submission" date="2022-10" db="EMBL/GenBank/DDBJ databases">
        <title>The complete genomes of actinobacterial strains from the NBC collection.</title>
        <authorList>
            <person name="Joergensen T.S."/>
            <person name="Alvarez Arevalo M."/>
            <person name="Sterndorff E.B."/>
            <person name="Faurdal D."/>
            <person name="Vuksanovic O."/>
            <person name="Mourched A.-S."/>
            <person name="Charusanti P."/>
            <person name="Shaw S."/>
            <person name="Blin K."/>
            <person name="Weber T."/>
        </authorList>
    </citation>
    <scope>NUCLEOTIDE SEQUENCE</scope>
    <source>
        <strain evidence="1">NBC_00283</strain>
    </source>
</reference>
<keyword evidence="2" id="KW-1185">Reference proteome</keyword>
<evidence type="ECO:0000313" key="2">
    <source>
        <dbReference type="Proteomes" id="UP001432075"/>
    </source>
</evidence>
<evidence type="ECO:0000313" key="1">
    <source>
        <dbReference type="EMBL" id="WUO44714.1"/>
    </source>
</evidence>
<dbReference type="Proteomes" id="UP001432075">
    <property type="component" value="Chromosome"/>
</dbReference>